<proteinExistence type="predicted"/>
<comment type="caution">
    <text evidence="1">The sequence shown here is derived from an EMBL/GenBank/DDBJ whole genome shotgun (WGS) entry which is preliminary data.</text>
</comment>
<dbReference type="Gene3D" id="3.40.50.2000">
    <property type="entry name" value="Glycogen Phosphorylase B"/>
    <property type="match status" value="1"/>
</dbReference>
<dbReference type="SUPFAM" id="SSF53756">
    <property type="entry name" value="UDP-Glycosyltransferase/glycogen phosphorylase"/>
    <property type="match status" value="1"/>
</dbReference>
<dbReference type="Proteomes" id="UP000034832">
    <property type="component" value="Unassembled WGS sequence"/>
</dbReference>
<dbReference type="PANTHER" id="PTHR12526">
    <property type="entry name" value="GLYCOSYLTRANSFERASE"/>
    <property type="match status" value="1"/>
</dbReference>
<sequence length="392" mass="43531">MVNSPIIQPIMLQQHPAYRTQIELLRTEFPGRIAATKPPDKWEHERWRSNGFAQKLRHYASRLDVLNLDKNEIAYVSGSLRPTMYRLLGRAWSAYLDIDDPLSLYKNGGRNSLKGGELRDTAQSLLRYLDTTHISFWSDIQLGNFLANFHADETAEFLATNRLSVLPPAIVPQVDASNIGADQRLRCLSIASGKFWHKGVPDTIAAVDRLAASGVPISLTIVGADIPSDWRSFIESRVCLKLHTKLSREGLNDLMRNHDVLVFPSHHDTYGWVLLEAKSFGLPAVATDFYSRPEIVRNEIDGLLVRDPFVNPFLPIGPAPYAAAHLSVSQGNVRVGRFLAAYIDDLANALGRLASDRELLKRLGAAALASVQQTSKFGAATRIARLSPYLTA</sequence>
<dbReference type="CDD" id="cd03801">
    <property type="entry name" value="GT4_PimA-like"/>
    <property type="match status" value="1"/>
</dbReference>
<evidence type="ECO:0000313" key="1">
    <source>
        <dbReference type="EMBL" id="TKT72408.1"/>
    </source>
</evidence>
<reference evidence="1" key="1">
    <citation type="submission" date="2019-04" db="EMBL/GenBank/DDBJ databases">
        <title>Whole genome sequencing of cave bacteria.</title>
        <authorList>
            <person name="Gan H.M."/>
            <person name="Barton H."/>
            <person name="Savka M.A."/>
        </authorList>
    </citation>
    <scope>NUCLEOTIDE SEQUENCE [LARGE SCALE GENOMIC DNA]</scope>
    <source>
        <strain evidence="1">LC387</strain>
    </source>
</reference>
<keyword evidence="2" id="KW-1185">Reference proteome</keyword>
<dbReference type="OrthoDB" id="9790710at2"/>
<evidence type="ECO:0000313" key="2">
    <source>
        <dbReference type="Proteomes" id="UP000034832"/>
    </source>
</evidence>
<dbReference type="RefSeq" id="WP_137325201.1">
    <property type="nucleotide sequence ID" value="NZ_LBIA02000001.1"/>
</dbReference>
<protein>
    <submittedName>
        <fullName evidence="1">Glycosyltransferase family 4 protein</fullName>
    </submittedName>
</protein>
<organism evidence="1 2">
    <name type="scientific">Afipia massiliensis</name>
    <dbReference type="NCBI Taxonomy" id="211460"/>
    <lineage>
        <taxon>Bacteria</taxon>
        <taxon>Pseudomonadati</taxon>
        <taxon>Pseudomonadota</taxon>
        <taxon>Alphaproteobacteria</taxon>
        <taxon>Hyphomicrobiales</taxon>
        <taxon>Nitrobacteraceae</taxon>
        <taxon>Afipia</taxon>
    </lineage>
</organism>
<dbReference type="Pfam" id="PF13692">
    <property type="entry name" value="Glyco_trans_1_4"/>
    <property type="match status" value="1"/>
</dbReference>
<gene>
    <name evidence="1" type="ORF">YH63_013760</name>
</gene>
<name>A0A4U6BTK5_9BRAD</name>
<dbReference type="AlphaFoldDB" id="A0A4U6BTK5"/>
<dbReference type="STRING" id="211460.YH63_05255"/>
<accession>A0A4U6BTK5</accession>
<dbReference type="GO" id="GO:0016740">
    <property type="term" value="F:transferase activity"/>
    <property type="evidence" value="ECO:0007669"/>
    <property type="project" value="UniProtKB-KW"/>
</dbReference>
<dbReference type="EMBL" id="LBIA02000001">
    <property type="protein sequence ID" value="TKT72408.1"/>
    <property type="molecule type" value="Genomic_DNA"/>
</dbReference>